<keyword evidence="2" id="KW-0030">Aminoacyl-tRNA synthetase</keyword>
<organism evidence="2">
    <name type="scientific">uncultured Verrucomicrobiota bacterium</name>
    <dbReference type="NCBI Taxonomy" id="156588"/>
    <lineage>
        <taxon>Bacteria</taxon>
        <taxon>Pseudomonadati</taxon>
        <taxon>Verrucomicrobiota</taxon>
        <taxon>environmental samples</taxon>
    </lineage>
</organism>
<dbReference type="InterPro" id="IPR007899">
    <property type="entry name" value="CHAD_dom"/>
</dbReference>
<keyword evidence="2" id="KW-0436">Ligase</keyword>
<reference evidence="2" key="1">
    <citation type="journal article" date="2010" name="FEMS Microbiol. Ecol.">
        <title>Phylogenetic and metagenomic analysis of Verrucomicrobia in former agricultural grassland soil.</title>
        <authorList>
            <person name="Kielak A."/>
            <person name="Rodrigues J.L.M."/>
            <person name="Kuramae E.E."/>
            <person name="Chain P.S.G."/>
            <person name="van Veen J.A."/>
            <person name="Kowalchuk G.A."/>
        </authorList>
    </citation>
    <scope>NUCLEOTIDE SEQUENCE</scope>
</reference>
<sequence>MAFRFKRRESIAVGFARLVAEQIEAAVEALEKSPNGGVHEARKCIKRFRALLRLFRRALPDGTFDQENDVLRAVARHLSSVRDAQVRIAVFDSLVKGLKTPGIATARRHLCSAFEAAAMRGGQPGPPWRATITALRAVGARLPGLKPDSGWSVLGRGLKATYRRARRAHAAARAD</sequence>
<dbReference type="EMBL" id="FJ872373">
    <property type="protein sequence ID" value="ACO70915.1"/>
    <property type="molecule type" value="Genomic_DNA"/>
</dbReference>
<dbReference type="Pfam" id="PF05235">
    <property type="entry name" value="CHAD"/>
    <property type="match status" value="1"/>
</dbReference>
<evidence type="ECO:0000313" key="2">
    <source>
        <dbReference type="EMBL" id="ACO70915.1"/>
    </source>
</evidence>
<dbReference type="AlphaFoldDB" id="D2DXU2"/>
<accession>D2DXU2</accession>
<evidence type="ECO:0000259" key="1">
    <source>
        <dbReference type="Pfam" id="PF05235"/>
    </source>
</evidence>
<feature type="non-terminal residue" evidence="2">
    <location>
        <position position="175"/>
    </location>
</feature>
<dbReference type="GO" id="GO:0004812">
    <property type="term" value="F:aminoacyl-tRNA ligase activity"/>
    <property type="evidence" value="ECO:0007669"/>
    <property type="project" value="UniProtKB-KW"/>
</dbReference>
<feature type="domain" description="CHAD" evidence="1">
    <location>
        <begin position="21"/>
        <end position="172"/>
    </location>
</feature>
<name>D2DXU2_9BACT</name>
<dbReference type="Gene3D" id="1.40.20.10">
    <property type="entry name" value="CHAD domain"/>
    <property type="match status" value="1"/>
</dbReference>
<dbReference type="InterPro" id="IPR038186">
    <property type="entry name" value="CHAD_dom_sf"/>
</dbReference>
<proteinExistence type="predicted"/>
<protein>
    <submittedName>
        <fullName evidence="2">Lysyl-tRNA synthetase</fullName>
    </submittedName>
</protein>